<proteinExistence type="predicted"/>
<reference evidence="1 2" key="1">
    <citation type="journal article" date="2021" name="Elife">
        <title>Chloroplast acquisition without the gene transfer in kleptoplastic sea slugs, Plakobranchus ocellatus.</title>
        <authorList>
            <person name="Maeda T."/>
            <person name="Takahashi S."/>
            <person name="Yoshida T."/>
            <person name="Shimamura S."/>
            <person name="Takaki Y."/>
            <person name="Nagai Y."/>
            <person name="Toyoda A."/>
            <person name="Suzuki Y."/>
            <person name="Arimoto A."/>
            <person name="Ishii H."/>
            <person name="Satoh N."/>
            <person name="Nishiyama T."/>
            <person name="Hasebe M."/>
            <person name="Maruyama T."/>
            <person name="Minagawa J."/>
            <person name="Obokata J."/>
            <person name="Shigenobu S."/>
        </authorList>
    </citation>
    <scope>NUCLEOTIDE SEQUENCE [LARGE SCALE GENOMIC DNA]</scope>
</reference>
<dbReference type="EMBL" id="BMAT01006539">
    <property type="protein sequence ID" value="GFS14696.1"/>
    <property type="molecule type" value="Genomic_DNA"/>
</dbReference>
<comment type="caution">
    <text evidence="1">The sequence shown here is derived from an EMBL/GenBank/DDBJ whole genome shotgun (WGS) entry which is preliminary data.</text>
</comment>
<evidence type="ECO:0000313" key="2">
    <source>
        <dbReference type="Proteomes" id="UP000762676"/>
    </source>
</evidence>
<name>A0AAV4J0B7_9GAST</name>
<keyword evidence="2" id="KW-1185">Reference proteome</keyword>
<sequence length="108" mass="11618">MLSNAMPQNAHKETSLNKVGSNHTLTLQFGCKHWKNAGGGGGGESDGGVWWLSGLKSIKSRQGNKRDGQSRPSELMGSTVCWNGSDKFVGSLVRQDRRSAAPYLERAG</sequence>
<dbReference type="AlphaFoldDB" id="A0AAV4J0B7"/>
<gene>
    <name evidence="1" type="ORF">ElyMa_003169200</name>
</gene>
<evidence type="ECO:0000313" key="1">
    <source>
        <dbReference type="EMBL" id="GFS14696.1"/>
    </source>
</evidence>
<dbReference type="Proteomes" id="UP000762676">
    <property type="component" value="Unassembled WGS sequence"/>
</dbReference>
<protein>
    <submittedName>
        <fullName evidence="1">Uncharacterized protein</fullName>
    </submittedName>
</protein>
<organism evidence="1 2">
    <name type="scientific">Elysia marginata</name>
    <dbReference type="NCBI Taxonomy" id="1093978"/>
    <lineage>
        <taxon>Eukaryota</taxon>
        <taxon>Metazoa</taxon>
        <taxon>Spiralia</taxon>
        <taxon>Lophotrochozoa</taxon>
        <taxon>Mollusca</taxon>
        <taxon>Gastropoda</taxon>
        <taxon>Heterobranchia</taxon>
        <taxon>Euthyneura</taxon>
        <taxon>Panpulmonata</taxon>
        <taxon>Sacoglossa</taxon>
        <taxon>Placobranchoidea</taxon>
        <taxon>Plakobranchidae</taxon>
        <taxon>Elysia</taxon>
    </lineage>
</organism>
<accession>A0AAV4J0B7</accession>